<dbReference type="Proteomes" id="UP000316426">
    <property type="component" value="Chromosome"/>
</dbReference>
<dbReference type="AlphaFoldDB" id="A0A518K5J3"/>
<reference evidence="2 3" key="1">
    <citation type="submission" date="2019-02" db="EMBL/GenBank/DDBJ databases">
        <title>Deep-cultivation of Planctomycetes and their phenomic and genomic characterization uncovers novel biology.</title>
        <authorList>
            <person name="Wiegand S."/>
            <person name="Jogler M."/>
            <person name="Boedeker C."/>
            <person name="Pinto D."/>
            <person name="Vollmers J."/>
            <person name="Rivas-Marin E."/>
            <person name="Kohn T."/>
            <person name="Peeters S.H."/>
            <person name="Heuer A."/>
            <person name="Rast P."/>
            <person name="Oberbeckmann S."/>
            <person name="Bunk B."/>
            <person name="Jeske O."/>
            <person name="Meyerdierks A."/>
            <person name="Storesund J.E."/>
            <person name="Kallscheuer N."/>
            <person name="Luecker S."/>
            <person name="Lage O.M."/>
            <person name="Pohl T."/>
            <person name="Merkel B.J."/>
            <person name="Hornburger P."/>
            <person name="Mueller R.-W."/>
            <person name="Bruemmer F."/>
            <person name="Labrenz M."/>
            <person name="Spormann A.M."/>
            <person name="Op den Camp H."/>
            <person name="Overmann J."/>
            <person name="Amann R."/>
            <person name="Jetten M.S.M."/>
            <person name="Mascher T."/>
            <person name="Medema M.H."/>
            <person name="Devos D.P."/>
            <person name="Kaster A.-K."/>
            <person name="Ovreas L."/>
            <person name="Rohde M."/>
            <person name="Galperin M.Y."/>
            <person name="Jogler C."/>
        </authorList>
    </citation>
    <scope>NUCLEOTIDE SEQUENCE [LARGE SCALE GENOMIC DNA]</scope>
    <source>
        <strain evidence="2 3">Spa11</strain>
    </source>
</reference>
<dbReference type="Pfam" id="PF09407">
    <property type="entry name" value="AbiEi_1"/>
    <property type="match status" value="1"/>
</dbReference>
<feature type="domain" description="AbiEi antitoxin C-terminal" evidence="1">
    <location>
        <begin position="50"/>
        <end position="186"/>
    </location>
</feature>
<proteinExistence type="predicted"/>
<dbReference type="KEGG" id="bmei:Spa11_12470"/>
<gene>
    <name evidence="2" type="ORF">Spa11_12470</name>
</gene>
<dbReference type="EMBL" id="CP036349">
    <property type="protein sequence ID" value="QDV73058.1"/>
    <property type="molecule type" value="Genomic_DNA"/>
</dbReference>
<protein>
    <recommendedName>
        <fullName evidence="1">AbiEi antitoxin C-terminal domain-containing protein</fullName>
    </recommendedName>
</protein>
<evidence type="ECO:0000313" key="2">
    <source>
        <dbReference type="EMBL" id="QDV73058.1"/>
    </source>
</evidence>
<organism evidence="2 3">
    <name type="scientific">Botrimarina mediterranea</name>
    <dbReference type="NCBI Taxonomy" id="2528022"/>
    <lineage>
        <taxon>Bacteria</taxon>
        <taxon>Pseudomonadati</taxon>
        <taxon>Planctomycetota</taxon>
        <taxon>Planctomycetia</taxon>
        <taxon>Pirellulales</taxon>
        <taxon>Lacipirellulaceae</taxon>
        <taxon>Botrimarina</taxon>
    </lineage>
</organism>
<accession>A0A518K5J3</accession>
<name>A0A518K5J3_9BACT</name>
<dbReference type="InterPro" id="IPR018547">
    <property type="entry name" value="AbiEi_C"/>
</dbReference>
<sequence>MATTTQALNLLVKHTQLKSVSLPFPYRSVTRFVWGDVPTYAIIQAVDAQGYFTHYTAMHLHGLTDQIPKAIYFNVEQPATGGGGSLTQGGIDRAFKGKCRVTNNVIKFRDVTIHKVNGQNTGRLGVESLRTADGSAVAVTNLERTLIDIAVRPIYSGGVAEVANAYKAAAEKVSGNRLTTYLKSLNYTYPYHQVIGYYMERAGTYSESQIKKIRAIPREFDFYLTYQIKNPSYNEEWRLFTPQGF</sequence>
<evidence type="ECO:0000313" key="3">
    <source>
        <dbReference type="Proteomes" id="UP000316426"/>
    </source>
</evidence>
<keyword evidence="3" id="KW-1185">Reference proteome</keyword>
<evidence type="ECO:0000259" key="1">
    <source>
        <dbReference type="Pfam" id="PF09407"/>
    </source>
</evidence>